<dbReference type="GO" id="GO:0016020">
    <property type="term" value="C:membrane"/>
    <property type="evidence" value="ECO:0007669"/>
    <property type="project" value="InterPro"/>
</dbReference>
<keyword evidence="7" id="KW-1185">Reference proteome</keyword>
<dbReference type="EMBL" id="MQWD01000001">
    <property type="protein sequence ID" value="PAP76804.1"/>
    <property type="molecule type" value="Genomic_DNA"/>
</dbReference>
<evidence type="ECO:0000313" key="7">
    <source>
        <dbReference type="Proteomes" id="UP000216339"/>
    </source>
</evidence>
<evidence type="ECO:0000256" key="3">
    <source>
        <dbReference type="ARBA" id="ARBA00022837"/>
    </source>
</evidence>
<gene>
    <name evidence="6" type="ORF">BSZ37_10350</name>
</gene>
<comment type="caution">
    <text evidence="6">The sequence shown here is derived from an EMBL/GenBank/DDBJ whole genome shotgun (WGS) entry which is preliminary data.</text>
</comment>
<keyword evidence="1" id="KW-0732">Signal</keyword>
<keyword evidence="3" id="KW-0106">Calcium</keyword>
<evidence type="ECO:0000256" key="1">
    <source>
        <dbReference type="ARBA" id="ARBA00022729"/>
    </source>
</evidence>
<name>A0A271J188_9BACT</name>
<feature type="domain" description="Calx-beta" evidence="5">
    <location>
        <begin position="227"/>
        <end position="320"/>
    </location>
</feature>
<dbReference type="InterPro" id="IPR038081">
    <property type="entry name" value="CalX-like_sf"/>
</dbReference>
<dbReference type="PANTHER" id="PTHR11878:SF65">
    <property type="entry name" value="NA_CA-EXCHANGE PROTEIN, ISOFORM G"/>
    <property type="match status" value="1"/>
</dbReference>
<dbReference type="GO" id="GO:0030001">
    <property type="term" value="P:metal ion transport"/>
    <property type="evidence" value="ECO:0007669"/>
    <property type="project" value="TreeGrafter"/>
</dbReference>
<dbReference type="InterPro" id="IPR026444">
    <property type="entry name" value="Secre_tail"/>
</dbReference>
<dbReference type="Proteomes" id="UP000216339">
    <property type="component" value="Unassembled WGS sequence"/>
</dbReference>
<dbReference type="NCBIfam" id="TIGR04183">
    <property type="entry name" value="Por_Secre_tail"/>
    <property type="match status" value="1"/>
</dbReference>
<feature type="domain" description="Calx-beta" evidence="5">
    <location>
        <begin position="568"/>
        <end position="668"/>
    </location>
</feature>
<keyword evidence="2" id="KW-0677">Repeat</keyword>
<sequence>MLALLAVPAALAQNPTVTLGASPTSISEAGGQSTLRATLSATTDEVTTVTIAVAGDSDAYSLGSSTITIPANQTTGTTTLTGTSDNDFEDETISIFITNVVGDDGDTSDDPDEDGDQQVDVTIEDDDIPTVRLLVNSNTLTEGESTIVRARLPGSATADGDITVTLGYSGGAGEFVSPTTLVIPDGQTSGTVTFEAIDDTDFESPVTVTISIDAVAGNATEEGTQTQTITINDNDASPPTVTLTSNRNQVSENGGTATLTVRISELVSTATVVTLSTEGDADAFELADTQLTIPAGQRTATTTFTGTQDDDFDDDEVQVDISNVSGGGGAIESGSQLLQITVTDDDTPAVTLALGAASITEGDSTTVTVSLPSGTLANGPVRVQLGYAYDDGDEDPSDNPNEVTGPAQITIPNGANSAFAYIVAVDDTDDEVQGELTVSITGVTGNGIEDEEQGEETLAILDNDDLPEVTFDADPNVIAESNGVSRLVMTLSNASDRRVGVVLSYIGSASRGSDYTAPDTVFVQPGQLTGVGQLRSVGGDDKNEQIYVEVAEVINGVEAGGNGGQQEFITLNPDLNQVTASFAVAELEASEGDGSIQIRVNLAPAAEANSSVRVTLDADASTGSAADLGGTTSQTATFATGETTATVSFPIADDAILEGDETFVFTLTNGSNVVPDGSTLTLTLEDNDTDTELLISEFDGIVAGADPEFVELVAAGAGALADGLSLVFYDSDSTAVVVNDLDGLVTDDNGFLVVTGDDEGIAIPDDFLGVAVFRGNGPTLGSTFDPENDAVVDAVFIDEQAAADEQGQLARDGSLQLQDRGGFAFVVPPTPGEENEFGAGVSIDPEGPISEALVGDVFPNPSAGRAAVEFAVEAGQHVTVEVFDALGRSVLTAFDGDARPGTAVRVELTGRALTPGVYVVRVAGESFAETRQLTVTR</sequence>
<dbReference type="PANTHER" id="PTHR11878">
    <property type="entry name" value="SODIUM/CALCIUM EXCHANGER"/>
    <property type="match status" value="1"/>
</dbReference>
<dbReference type="AlphaFoldDB" id="A0A271J188"/>
<accession>A0A271J188</accession>
<dbReference type="Gene3D" id="2.60.40.2030">
    <property type="match status" value="4"/>
</dbReference>
<dbReference type="Pfam" id="PF03160">
    <property type="entry name" value="Calx-beta"/>
    <property type="match status" value="3"/>
</dbReference>
<proteinExistence type="predicted"/>
<evidence type="ECO:0000313" key="6">
    <source>
        <dbReference type="EMBL" id="PAP76804.1"/>
    </source>
</evidence>
<dbReference type="SMART" id="SM00237">
    <property type="entry name" value="Calx_beta"/>
    <property type="match status" value="2"/>
</dbReference>
<keyword evidence="4" id="KW-0406">Ion transport</keyword>
<evidence type="ECO:0000259" key="5">
    <source>
        <dbReference type="SMART" id="SM00237"/>
    </source>
</evidence>
<keyword evidence="4" id="KW-0813">Transport</keyword>
<dbReference type="InterPro" id="IPR003644">
    <property type="entry name" value="Calx_beta"/>
</dbReference>
<dbReference type="GO" id="GO:0007154">
    <property type="term" value="P:cell communication"/>
    <property type="evidence" value="ECO:0007669"/>
    <property type="project" value="InterPro"/>
</dbReference>
<organism evidence="6 7">
    <name type="scientific">Rubrivirga marina</name>
    <dbReference type="NCBI Taxonomy" id="1196024"/>
    <lineage>
        <taxon>Bacteria</taxon>
        <taxon>Pseudomonadati</taxon>
        <taxon>Rhodothermota</taxon>
        <taxon>Rhodothermia</taxon>
        <taxon>Rhodothermales</taxon>
        <taxon>Rubricoccaceae</taxon>
        <taxon>Rubrivirga</taxon>
    </lineage>
</organism>
<reference evidence="6 7" key="1">
    <citation type="submission" date="2016-11" db="EMBL/GenBank/DDBJ databases">
        <title>Study of marine rhodopsin-containing bacteria.</title>
        <authorList>
            <person name="Yoshizawa S."/>
            <person name="Kumagai Y."/>
            <person name="Kogure K."/>
        </authorList>
    </citation>
    <scope>NUCLEOTIDE SEQUENCE [LARGE SCALE GENOMIC DNA]</scope>
    <source>
        <strain evidence="6 7">SAORIC-28</strain>
    </source>
</reference>
<evidence type="ECO:0000256" key="4">
    <source>
        <dbReference type="ARBA" id="ARBA00023065"/>
    </source>
</evidence>
<protein>
    <recommendedName>
        <fullName evidence="5">Calx-beta domain-containing protein</fullName>
    </recommendedName>
</protein>
<evidence type="ECO:0000256" key="2">
    <source>
        <dbReference type="ARBA" id="ARBA00022737"/>
    </source>
</evidence>
<dbReference type="SUPFAM" id="SSF141072">
    <property type="entry name" value="CalX-like"/>
    <property type="match status" value="5"/>
</dbReference>
<dbReference type="InterPro" id="IPR051171">
    <property type="entry name" value="CaCA"/>
</dbReference>